<sequence length="203" mass="22300">MTGARRARRGWFRKNTVALATLAVAIPFTGWWTTHSDYKSWYDAEPRKPVVVSAGGTAYNGATWYGASVDQDPQPVDAGNSLDDKLPPNTTRVRVYFRLQVDKLSALDGLAGCTMHLRAPDGRIWDETVVADDYQDRPTGCTGGSDDKPESWRGAAAQYYLKPVAGKPFETVAIFVVPTSVAGSVQPMITWATKLPQYLAFPR</sequence>
<proteinExistence type="predicted"/>
<keyword evidence="2" id="KW-1185">Reference proteome</keyword>
<dbReference type="AlphaFoldDB" id="A0A542E716"/>
<dbReference type="OrthoDB" id="3818029at2"/>
<dbReference type="Proteomes" id="UP000316298">
    <property type="component" value="Unassembled WGS sequence"/>
</dbReference>
<organism evidence="1 2">
    <name type="scientific">Kribbella jejuensis</name>
    <dbReference type="NCBI Taxonomy" id="236068"/>
    <lineage>
        <taxon>Bacteria</taxon>
        <taxon>Bacillati</taxon>
        <taxon>Actinomycetota</taxon>
        <taxon>Actinomycetes</taxon>
        <taxon>Propionibacteriales</taxon>
        <taxon>Kribbellaceae</taxon>
        <taxon>Kribbella</taxon>
    </lineage>
</organism>
<evidence type="ECO:0000313" key="1">
    <source>
        <dbReference type="EMBL" id="TQJ11131.1"/>
    </source>
</evidence>
<reference evidence="1 2" key="1">
    <citation type="submission" date="2019-06" db="EMBL/GenBank/DDBJ databases">
        <title>Sequencing the genomes of 1000 actinobacteria strains.</title>
        <authorList>
            <person name="Klenk H.-P."/>
        </authorList>
    </citation>
    <scope>NUCLEOTIDE SEQUENCE [LARGE SCALE GENOMIC DNA]</scope>
    <source>
        <strain evidence="1 2">DSM 17305</strain>
    </source>
</reference>
<name>A0A542E716_9ACTN</name>
<gene>
    <name evidence="1" type="ORF">FB475_4039</name>
</gene>
<protein>
    <submittedName>
        <fullName evidence="1">Uncharacterized protein</fullName>
    </submittedName>
</protein>
<dbReference type="RefSeq" id="WP_141858114.1">
    <property type="nucleotide sequence ID" value="NZ_BAAAKA010000025.1"/>
</dbReference>
<evidence type="ECO:0000313" key="2">
    <source>
        <dbReference type="Proteomes" id="UP000316298"/>
    </source>
</evidence>
<comment type="caution">
    <text evidence="1">The sequence shown here is derived from an EMBL/GenBank/DDBJ whole genome shotgun (WGS) entry which is preliminary data.</text>
</comment>
<dbReference type="EMBL" id="VFMM01000002">
    <property type="protein sequence ID" value="TQJ11131.1"/>
    <property type="molecule type" value="Genomic_DNA"/>
</dbReference>
<accession>A0A542E716</accession>